<name>A0ACC2JJ07_9PEZI</name>
<reference evidence="1" key="1">
    <citation type="submission" date="2022-12" db="EMBL/GenBank/DDBJ databases">
        <title>Genome Sequence of Lasiodiplodia mahajangana.</title>
        <authorList>
            <person name="Buettner E."/>
        </authorList>
    </citation>
    <scope>NUCLEOTIDE SEQUENCE</scope>
    <source>
        <strain evidence="1">VT137</strain>
    </source>
</reference>
<evidence type="ECO:0000313" key="1">
    <source>
        <dbReference type="EMBL" id="KAJ8127522.1"/>
    </source>
</evidence>
<organism evidence="1 2">
    <name type="scientific">Lasiodiplodia mahajangana</name>
    <dbReference type="NCBI Taxonomy" id="1108764"/>
    <lineage>
        <taxon>Eukaryota</taxon>
        <taxon>Fungi</taxon>
        <taxon>Dikarya</taxon>
        <taxon>Ascomycota</taxon>
        <taxon>Pezizomycotina</taxon>
        <taxon>Dothideomycetes</taxon>
        <taxon>Dothideomycetes incertae sedis</taxon>
        <taxon>Botryosphaeriales</taxon>
        <taxon>Botryosphaeriaceae</taxon>
        <taxon>Lasiodiplodia</taxon>
    </lineage>
</organism>
<gene>
    <name evidence="1" type="ORF">O1611_g6114</name>
</gene>
<proteinExistence type="predicted"/>
<dbReference type="EMBL" id="JAPUUL010001397">
    <property type="protein sequence ID" value="KAJ8127522.1"/>
    <property type="molecule type" value="Genomic_DNA"/>
</dbReference>
<keyword evidence="2" id="KW-1185">Reference proteome</keyword>
<evidence type="ECO:0000313" key="2">
    <source>
        <dbReference type="Proteomes" id="UP001153332"/>
    </source>
</evidence>
<accession>A0ACC2JJ07</accession>
<protein>
    <submittedName>
        <fullName evidence="1">Uncharacterized protein</fullName>
    </submittedName>
</protein>
<sequence>MVALAIQNGENALVAIAHLPRTTVKLILKIGYALDFFFPLNQTAVKLSLLILYHRIFSASNAFRYTIYGVGAAQISWGIAILFTRIFPCTPIHRFWDREVPGTCVSAKMLLIAPEVLNTAIDFFMVGMAVWMVHKLQMPTSTKRKLSLLFALGGFDRAGLIGIIKIADSYTSVGSSGLDALWDVIQMTTGIICCTTPIYRSLLALKVFRTLTSIWSERSLQKLRRTKKSNETLGEYREELKETSAPSWPVTDDTSTRELQKLSTAHSDNREPSMIGRQGVGHPTPQSLQHLEVIKISGMV</sequence>
<comment type="caution">
    <text evidence="1">The sequence shown here is derived from an EMBL/GenBank/DDBJ whole genome shotgun (WGS) entry which is preliminary data.</text>
</comment>
<dbReference type="Proteomes" id="UP001153332">
    <property type="component" value="Unassembled WGS sequence"/>
</dbReference>